<comment type="caution">
    <text evidence="1">The sequence shown here is derived from an EMBL/GenBank/DDBJ whole genome shotgun (WGS) entry which is preliminary data.</text>
</comment>
<keyword evidence="2" id="KW-1185">Reference proteome</keyword>
<dbReference type="Proteomes" id="UP000307720">
    <property type="component" value="Unassembled WGS sequence"/>
</dbReference>
<gene>
    <name evidence="1" type="ORF">E5357_02725</name>
</gene>
<organism evidence="1 2">
    <name type="scientific">Hominisplanchenecus murintestinalis</name>
    <dbReference type="NCBI Taxonomy" id="2941517"/>
    <lineage>
        <taxon>Bacteria</taxon>
        <taxon>Bacillati</taxon>
        <taxon>Bacillota</taxon>
        <taxon>Clostridia</taxon>
        <taxon>Lachnospirales</taxon>
        <taxon>Lachnospiraceae</taxon>
        <taxon>Hominisplanchenecus</taxon>
    </lineage>
</organism>
<reference evidence="1" key="1">
    <citation type="submission" date="2019-04" db="EMBL/GenBank/DDBJ databases">
        <title>Microbes associate with the intestines of laboratory mice.</title>
        <authorList>
            <person name="Navarre W."/>
            <person name="Wong E."/>
            <person name="Huang K."/>
            <person name="Tropini C."/>
            <person name="Ng K."/>
            <person name="Yu B."/>
        </authorList>
    </citation>
    <scope>NUCLEOTIDE SEQUENCE</scope>
    <source>
        <strain evidence="1">NM72_1-8</strain>
    </source>
</reference>
<evidence type="ECO:0000313" key="1">
    <source>
        <dbReference type="EMBL" id="TGY00433.1"/>
    </source>
</evidence>
<proteinExistence type="predicted"/>
<sequence>MAKIMLVDDAAFMRTHIRNILKYNGYRDFVEAGDGVEAVEKYLQEKPDVVIMDITMPHKDGLQALREIMAADAGARILMCTAMGQEGIMAEAIQNGARDFIVKPFDPERMAQAVNAVFEEQ</sequence>
<name>A0AC61R2H8_9FIRM</name>
<protein>
    <submittedName>
        <fullName evidence="1">Response regulator</fullName>
    </submittedName>
</protein>
<evidence type="ECO:0000313" key="2">
    <source>
        <dbReference type="Proteomes" id="UP000307720"/>
    </source>
</evidence>
<dbReference type="EMBL" id="SRZB01000002">
    <property type="protein sequence ID" value="TGY00433.1"/>
    <property type="molecule type" value="Genomic_DNA"/>
</dbReference>
<accession>A0AC61R2H8</accession>